<keyword evidence="2" id="KW-1134">Transmembrane beta strand</keyword>
<organism evidence="3 4">
    <name type="scientific">Sphingomonas panacis</name>
    <dbReference type="NCBI Taxonomy" id="1560345"/>
    <lineage>
        <taxon>Bacteria</taxon>
        <taxon>Pseudomonadati</taxon>
        <taxon>Pseudomonadota</taxon>
        <taxon>Alphaproteobacteria</taxon>
        <taxon>Sphingomonadales</taxon>
        <taxon>Sphingomonadaceae</taxon>
        <taxon>Sphingomonas</taxon>
    </lineage>
</organism>
<dbReference type="GO" id="GO:0005886">
    <property type="term" value="C:plasma membrane"/>
    <property type="evidence" value="ECO:0007669"/>
    <property type="project" value="UniProtKB-SubCell"/>
</dbReference>
<comment type="subcellular location">
    <subcellularLocation>
        <location evidence="2">Cell membrane</location>
        <topology evidence="2">Lipid-anchor</topology>
    </subcellularLocation>
</comment>
<keyword evidence="4" id="KW-1185">Reference proteome</keyword>
<name>A0A1B3Z5D0_9SPHN</name>
<dbReference type="AlphaFoldDB" id="A0A1B3Z5D0"/>
<dbReference type="Proteomes" id="UP000094256">
    <property type="component" value="Chromosome"/>
</dbReference>
<gene>
    <name evidence="3" type="ORF">AWL63_00145</name>
</gene>
<dbReference type="InterPro" id="IPR010131">
    <property type="entry name" value="MdtP/NodT-like"/>
</dbReference>
<keyword evidence="2" id="KW-0449">Lipoprotein</keyword>
<dbReference type="PANTHER" id="PTHR30203">
    <property type="entry name" value="OUTER MEMBRANE CATION EFFLUX PROTEIN"/>
    <property type="match status" value="1"/>
</dbReference>
<comment type="similarity">
    <text evidence="1 2">Belongs to the outer membrane factor (OMF) (TC 1.B.17) family.</text>
</comment>
<keyword evidence="2" id="KW-0812">Transmembrane</keyword>
<evidence type="ECO:0000313" key="3">
    <source>
        <dbReference type="EMBL" id="AOH82631.1"/>
    </source>
</evidence>
<keyword evidence="2" id="KW-0472">Membrane</keyword>
<dbReference type="GO" id="GO:0015562">
    <property type="term" value="F:efflux transmembrane transporter activity"/>
    <property type="evidence" value="ECO:0007669"/>
    <property type="project" value="InterPro"/>
</dbReference>
<dbReference type="STRING" id="1560345.AWL63_00145"/>
<reference evidence="3 4" key="1">
    <citation type="submission" date="2016-01" db="EMBL/GenBank/DDBJ databases">
        <title>Complete genome and mega plasmid sequence of Sphingomonas panacis DCY99 elicits systemic resistance in rice to Xanthomonas oryzae.</title>
        <authorList>
            <person name="Kim Y.J."/>
            <person name="Yang D.C."/>
            <person name="Sing P."/>
        </authorList>
    </citation>
    <scope>NUCLEOTIDE SEQUENCE [LARGE SCALE GENOMIC DNA]</scope>
    <source>
        <strain evidence="3 4">DCY99</strain>
    </source>
</reference>
<evidence type="ECO:0000256" key="2">
    <source>
        <dbReference type="RuleBase" id="RU362097"/>
    </source>
</evidence>
<protein>
    <submittedName>
        <fullName evidence="3">RND transporter</fullName>
    </submittedName>
</protein>
<dbReference type="NCBIfam" id="TIGR01845">
    <property type="entry name" value="outer_NodT"/>
    <property type="match status" value="1"/>
</dbReference>
<sequence length="456" mass="49153">MSGCSTVPPASHPAVPVPGAYPLALAAPAETAVQMGWQDFFTDTEMRSLIYRALDNNRDLQAAAARIAQARADVSISGADLAPQVSGSAGMAKVGVPDALARMLRDDTLTSYNGLLQARWEIDLFGRLRKLQAAARERYLASAEARRGLATSLVAQVAAGYLADREYAERLALAHETLANRERALHMLTRRYEVGSGSKIDVTQAETLRTQAAAEIPAIELARAQNRDALAVLVGEPIADSALQHSLAQVGLTQQIRPGLPSALLANRPDIVATEHRLRAAEANIGAARAAFFPSISLTGIAGSSSRDLDGLFGAGTGLWLFRPSISLPIFTAGKLRANLRLSEARRDEMLAAYEATIQGAFRDVADALAQRHWLAEQITTIDQSIVALSERSRLAQLRYDAGRSAFLEVLDAERDRFSAEQKRIQLRRAWLASGVALYAALGGGFSEPEPQRRNP</sequence>
<accession>A0A1B3Z5D0</accession>
<dbReference type="InterPro" id="IPR003423">
    <property type="entry name" value="OMP_efflux"/>
</dbReference>
<dbReference type="Gene3D" id="2.20.200.10">
    <property type="entry name" value="Outer membrane efflux proteins (OEP)"/>
    <property type="match status" value="1"/>
</dbReference>
<dbReference type="EMBL" id="CP014168">
    <property type="protein sequence ID" value="AOH82631.1"/>
    <property type="molecule type" value="Genomic_DNA"/>
</dbReference>
<proteinExistence type="inferred from homology"/>
<evidence type="ECO:0000256" key="1">
    <source>
        <dbReference type="ARBA" id="ARBA00007613"/>
    </source>
</evidence>
<dbReference type="KEGG" id="span:AWL63_00145"/>
<evidence type="ECO:0000313" key="4">
    <source>
        <dbReference type="Proteomes" id="UP000094256"/>
    </source>
</evidence>
<keyword evidence="2" id="KW-0564">Palmitate</keyword>
<dbReference type="Gene3D" id="1.20.1600.10">
    <property type="entry name" value="Outer membrane efflux proteins (OEP)"/>
    <property type="match status" value="1"/>
</dbReference>
<dbReference type="Pfam" id="PF02321">
    <property type="entry name" value="OEP"/>
    <property type="match status" value="2"/>
</dbReference>
<dbReference type="SUPFAM" id="SSF56954">
    <property type="entry name" value="Outer membrane efflux proteins (OEP)"/>
    <property type="match status" value="1"/>
</dbReference>
<dbReference type="PANTHER" id="PTHR30203:SF33">
    <property type="entry name" value="BLR4455 PROTEIN"/>
    <property type="match status" value="1"/>
</dbReference>